<dbReference type="EMBL" id="CP144752">
    <property type="protein sequence ID" value="WVZ89555.1"/>
    <property type="molecule type" value="Genomic_DNA"/>
</dbReference>
<organism evidence="2 3">
    <name type="scientific">Paspalum notatum var. saurae</name>
    <dbReference type="NCBI Taxonomy" id="547442"/>
    <lineage>
        <taxon>Eukaryota</taxon>
        <taxon>Viridiplantae</taxon>
        <taxon>Streptophyta</taxon>
        <taxon>Embryophyta</taxon>
        <taxon>Tracheophyta</taxon>
        <taxon>Spermatophyta</taxon>
        <taxon>Magnoliopsida</taxon>
        <taxon>Liliopsida</taxon>
        <taxon>Poales</taxon>
        <taxon>Poaceae</taxon>
        <taxon>PACMAD clade</taxon>
        <taxon>Panicoideae</taxon>
        <taxon>Andropogonodae</taxon>
        <taxon>Paspaleae</taxon>
        <taxon>Paspalinae</taxon>
        <taxon>Paspalum</taxon>
    </lineage>
</organism>
<feature type="compositionally biased region" description="Low complexity" evidence="1">
    <location>
        <begin position="30"/>
        <end position="41"/>
    </location>
</feature>
<dbReference type="Proteomes" id="UP001341281">
    <property type="component" value="Chromosome 08"/>
</dbReference>
<name>A0AAQ3UG61_PASNO</name>
<proteinExistence type="predicted"/>
<feature type="compositionally biased region" description="Basic and acidic residues" evidence="1">
    <location>
        <begin position="52"/>
        <end position="63"/>
    </location>
</feature>
<feature type="compositionally biased region" description="Basic and acidic residues" evidence="1">
    <location>
        <begin position="94"/>
        <end position="103"/>
    </location>
</feature>
<keyword evidence="3" id="KW-1185">Reference proteome</keyword>
<evidence type="ECO:0000313" key="3">
    <source>
        <dbReference type="Proteomes" id="UP001341281"/>
    </source>
</evidence>
<accession>A0AAQ3UG61</accession>
<evidence type="ECO:0000313" key="2">
    <source>
        <dbReference type="EMBL" id="WVZ89555.1"/>
    </source>
</evidence>
<evidence type="ECO:0000256" key="1">
    <source>
        <dbReference type="SAM" id="MobiDB-lite"/>
    </source>
</evidence>
<feature type="region of interest" description="Disordered" evidence="1">
    <location>
        <begin position="1"/>
        <end position="112"/>
    </location>
</feature>
<gene>
    <name evidence="2" type="ORF">U9M48_035939</name>
</gene>
<reference evidence="2 3" key="1">
    <citation type="submission" date="2024-02" db="EMBL/GenBank/DDBJ databases">
        <title>High-quality chromosome-scale genome assembly of Pensacola bahiagrass (Paspalum notatum Flugge var. saurae).</title>
        <authorList>
            <person name="Vega J.M."/>
            <person name="Podio M."/>
            <person name="Orjuela J."/>
            <person name="Siena L.A."/>
            <person name="Pessino S.C."/>
            <person name="Combes M.C."/>
            <person name="Mariac C."/>
            <person name="Albertini E."/>
            <person name="Pupilli F."/>
            <person name="Ortiz J.P.A."/>
            <person name="Leblanc O."/>
        </authorList>
    </citation>
    <scope>NUCLEOTIDE SEQUENCE [LARGE SCALE GENOMIC DNA]</scope>
    <source>
        <strain evidence="2">R1</strain>
        <tissue evidence="2">Leaf</tissue>
    </source>
</reference>
<sequence length="112" mass="11630">MEMRSQKIGAIRTAVRANGKPTRGVGGRQAALRSLGSRASGGKAGGRTGAVESRHGSGKRTEGAGRAALLRAREMANTGERPGGTRTGGTNIEADWRGRRKGEVLTGGFRKT</sequence>
<dbReference type="AlphaFoldDB" id="A0AAQ3UG61"/>
<protein>
    <submittedName>
        <fullName evidence="2">Uncharacterized protein</fullName>
    </submittedName>
</protein>